<name>W4KGY8_HETIT</name>
<dbReference type="GO" id="GO:0032259">
    <property type="term" value="P:methylation"/>
    <property type="evidence" value="ECO:0007669"/>
    <property type="project" value="UniProtKB-KW"/>
</dbReference>
<dbReference type="GeneID" id="20669791"/>
<keyword evidence="5" id="KW-0808">Transferase</keyword>
<evidence type="ECO:0000256" key="5">
    <source>
        <dbReference type="RuleBase" id="RU362022"/>
    </source>
</evidence>
<dbReference type="Gene3D" id="1.20.120.1630">
    <property type="match status" value="1"/>
</dbReference>
<comment type="subcellular location">
    <subcellularLocation>
        <location evidence="5">Endoplasmic reticulum membrane</location>
        <topology evidence="5">Multi-pass membrane protein</topology>
    </subcellularLocation>
    <subcellularLocation>
        <location evidence="1">Membrane</location>
        <topology evidence="1">Multi-pass membrane protein</topology>
    </subcellularLocation>
</comment>
<keyword evidence="3 5" id="KW-1133">Transmembrane helix</keyword>
<dbReference type="Proteomes" id="UP000030671">
    <property type="component" value="Unassembled WGS sequence"/>
</dbReference>
<proteinExistence type="inferred from homology"/>
<comment type="catalytic activity">
    <reaction evidence="5">
        <text>[protein]-C-terminal S-[(2E,6E)-farnesyl]-L-cysteine + S-adenosyl-L-methionine = [protein]-C-terminal S-[(2E,6E)-farnesyl]-L-cysteine methyl ester + S-adenosyl-L-homocysteine</text>
        <dbReference type="Rhea" id="RHEA:21672"/>
        <dbReference type="Rhea" id="RHEA-COMP:12125"/>
        <dbReference type="Rhea" id="RHEA-COMP:12126"/>
        <dbReference type="ChEBI" id="CHEBI:57856"/>
        <dbReference type="ChEBI" id="CHEBI:59789"/>
        <dbReference type="ChEBI" id="CHEBI:90510"/>
        <dbReference type="ChEBI" id="CHEBI:90511"/>
        <dbReference type="EC" id="2.1.1.100"/>
    </reaction>
</comment>
<dbReference type="RefSeq" id="XP_009545953.1">
    <property type="nucleotide sequence ID" value="XM_009547658.1"/>
</dbReference>
<dbReference type="GO" id="GO:0005789">
    <property type="term" value="C:endoplasmic reticulum membrane"/>
    <property type="evidence" value="ECO:0007669"/>
    <property type="project" value="UniProtKB-SubCell"/>
</dbReference>
<dbReference type="Pfam" id="PF04140">
    <property type="entry name" value="ICMT"/>
    <property type="match status" value="1"/>
</dbReference>
<evidence type="ECO:0000256" key="3">
    <source>
        <dbReference type="ARBA" id="ARBA00022989"/>
    </source>
</evidence>
<comment type="similarity">
    <text evidence="5">Belongs to the class VI-like SAM-binding methyltransferase superfamily. Isoprenylcysteine carboxyl methyltransferase family.</text>
</comment>
<dbReference type="OrthoDB" id="422086at2759"/>
<dbReference type="GeneID" id="20674143"/>
<evidence type="ECO:0000313" key="9">
    <source>
        <dbReference type="Proteomes" id="UP000030671"/>
    </source>
</evidence>
<dbReference type="RefSeq" id="XP_009541876.1">
    <property type="nucleotide sequence ID" value="XM_009543581.1"/>
</dbReference>
<dbReference type="EC" id="2.1.1.100" evidence="5"/>
<evidence type="ECO:0000256" key="2">
    <source>
        <dbReference type="ARBA" id="ARBA00022692"/>
    </source>
</evidence>
<feature type="chain" id="PRO_5007735020" description="Protein-S-isoprenylcysteine O-methyltransferase" evidence="6">
    <location>
        <begin position="19"/>
        <end position="237"/>
    </location>
</feature>
<keyword evidence="5" id="KW-0489">Methyltransferase</keyword>
<evidence type="ECO:0000256" key="1">
    <source>
        <dbReference type="ARBA" id="ARBA00004141"/>
    </source>
</evidence>
<dbReference type="eggNOG" id="ENOG502SEDF">
    <property type="taxonomic scope" value="Eukaryota"/>
</dbReference>
<dbReference type="KEGG" id="hir:HETIRDRAFT_426759"/>
<accession>W4KGY8</accession>
<keyword evidence="4 5" id="KW-0472">Membrane</keyword>
<dbReference type="InterPro" id="IPR007269">
    <property type="entry name" value="ICMT_MeTrfase"/>
</dbReference>
<keyword evidence="9" id="KW-1185">Reference proteome</keyword>
<evidence type="ECO:0000256" key="6">
    <source>
        <dbReference type="SAM" id="SignalP"/>
    </source>
</evidence>
<feature type="transmembrane region" description="Helical" evidence="5">
    <location>
        <begin position="184"/>
        <end position="204"/>
    </location>
</feature>
<dbReference type="AlphaFoldDB" id="W4KGY8"/>
<comment type="caution">
    <text evidence="5">Lacks conserved residue(s) required for the propagation of feature annotation.</text>
</comment>
<dbReference type="PANTHER" id="PTHR12714">
    <property type="entry name" value="PROTEIN-S ISOPRENYLCYSTEINE O-METHYLTRANSFERASE"/>
    <property type="match status" value="1"/>
</dbReference>
<dbReference type="EMBL" id="KI925455">
    <property type="protein sequence ID" value="ETW84979.1"/>
    <property type="molecule type" value="Genomic_DNA"/>
</dbReference>
<evidence type="ECO:0000313" key="8">
    <source>
        <dbReference type="EMBL" id="ETW84979.1"/>
    </source>
</evidence>
<dbReference type="PANTHER" id="PTHR12714:SF9">
    <property type="entry name" value="PROTEIN-S-ISOPRENYLCYSTEINE O-METHYLTRANSFERASE"/>
    <property type="match status" value="1"/>
</dbReference>
<dbReference type="EMBL" id="KI925458">
    <property type="protein sequence ID" value="ETW81280.1"/>
    <property type="molecule type" value="Genomic_DNA"/>
</dbReference>
<keyword evidence="5" id="KW-0949">S-adenosyl-L-methionine</keyword>
<keyword evidence="5" id="KW-0256">Endoplasmic reticulum</keyword>
<organism evidence="8 9">
    <name type="scientific">Heterobasidion irregulare (strain TC 32-1)</name>
    <dbReference type="NCBI Taxonomy" id="747525"/>
    <lineage>
        <taxon>Eukaryota</taxon>
        <taxon>Fungi</taxon>
        <taxon>Dikarya</taxon>
        <taxon>Basidiomycota</taxon>
        <taxon>Agaricomycotina</taxon>
        <taxon>Agaricomycetes</taxon>
        <taxon>Russulales</taxon>
        <taxon>Bondarzewiaceae</taxon>
        <taxon>Heterobasidion</taxon>
        <taxon>Heterobasidion annosum species complex</taxon>
    </lineage>
</organism>
<dbReference type="HOGENOM" id="CLU_065200_6_0_1"/>
<protein>
    <recommendedName>
        <fullName evidence="5">Protein-S-isoprenylcysteine O-methyltransferase</fullName>
        <ecNumber evidence="5">2.1.1.100</ecNumber>
    </recommendedName>
</protein>
<dbReference type="GO" id="GO:0004671">
    <property type="term" value="F:protein C-terminal S-isoprenylcysteine carboxyl O-methyltransferase activity"/>
    <property type="evidence" value="ECO:0007669"/>
    <property type="project" value="UniProtKB-EC"/>
</dbReference>
<reference evidence="8 9" key="1">
    <citation type="journal article" date="2012" name="New Phytol.">
        <title>Insight into trade-off between wood decay and parasitism from the genome of a fungal forest pathogen.</title>
        <authorList>
            <person name="Olson A."/>
            <person name="Aerts A."/>
            <person name="Asiegbu F."/>
            <person name="Belbahri L."/>
            <person name="Bouzid O."/>
            <person name="Broberg A."/>
            <person name="Canback B."/>
            <person name="Coutinho P.M."/>
            <person name="Cullen D."/>
            <person name="Dalman K."/>
            <person name="Deflorio G."/>
            <person name="van Diepen L.T."/>
            <person name="Dunand C."/>
            <person name="Duplessis S."/>
            <person name="Durling M."/>
            <person name="Gonthier P."/>
            <person name="Grimwood J."/>
            <person name="Fossdal C.G."/>
            <person name="Hansson D."/>
            <person name="Henrissat B."/>
            <person name="Hietala A."/>
            <person name="Himmelstrand K."/>
            <person name="Hoffmeister D."/>
            <person name="Hogberg N."/>
            <person name="James T.Y."/>
            <person name="Karlsson M."/>
            <person name="Kohler A."/>
            <person name="Kues U."/>
            <person name="Lee Y.H."/>
            <person name="Lin Y.C."/>
            <person name="Lind M."/>
            <person name="Lindquist E."/>
            <person name="Lombard V."/>
            <person name="Lucas S."/>
            <person name="Lunden K."/>
            <person name="Morin E."/>
            <person name="Murat C."/>
            <person name="Park J."/>
            <person name="Raffaello T."/>
            <person name="Rouze P."/>
            <person name="Salamov A."/>
            <person name="Schmutz J."/>
            <person name="Solheim H."/>
            <person name="Stahlberg J."/>
            <person name="Velez H."/>
            <person name="de Vries R.P."/>
            <person name="Wiebenga A."/>
            <person name="Woodward S."/>
            <person name="Yakovlev I."/>
            <person name="Garbelotto M."/>
            <person name="Martin F."/>
            <person name="Grigoriev I.V."/>
            <person name="Stenlid J."/>
        </authorList>
    </citation>
    <scope>NUCLEOTIDE SEQUENCE [LARGE SCALE GENOMIC DNA]</scope>
    <source>
        <strain evidence="8 9">TC 32-1</strain>
    </source>
</reference>
<feature type="transmembrane region" description="Helical" evidence="5">
    <location>
        <begin position="93"/>
        <end position="114"/>
    </location>
</feature>
<sequence length="237" mass="26708">MSLIKLPLLLIGSLCVHRSVTPPNAAPPSGELSKHKDLWPSSYFSWGPGVTKGLMWAVSLCEALAICASYSEHPNPIARLLFSYISKESIGSTAIRISPSFLVSITFLVISAIIRTLCYRALGRLFTFQITIRPKHTLVTSGPYAWVRHPSYTGSILGFTGSVLCALSEGSWIRECGWLETWRGKAFCLFYLMWNIHVTLVMLWRTSQEDKMLKEKFGAEWVAWSRKVRYKLVPGIY</sequence>
<keyword evidence="2 5" id="KW-0812">Transmembrane</keyword>
<feature type="signal peptide" evidence="6">
    <location>
        <begin position="1"/>
        <end position="18"/>
    </location>
</feature>
<gene>
    <name evidence="8" type="ORF">HETIRDRAFT_310617</name>
    <name evidence="7" type="ORF">HETIRDRAFT_426759</name>
</gene>
<dbReference type="KEGG" id="hir:HETIRDRAFT_310617"/>
<dbReference type="STRING" id="747525.W4KGY8"/>
<evidence type="ECO:0000256" key="4">
    <source>
        <dbReference type="ARBA" id="ARBA00023136"/>
    </source>
</evidence>
<evidence type="ECO:0000313" key="7">
    <source>
        <dbReference type="EMBL" id="ETW81280.1"/>
    </source>
</evidence>
<keyword evidence="6" id="KW-0732">Signal</keyword>